<dbReference type="AlphaFoldDB" id="T1KT83"/>
<dbReference type="EMBL" id="CAEY01000519">
    <property type="status" value="NOT_ANNOTATED_CDS"/>
    <property type="molecule type" value="Genomic_DNA"/>
</dbReference>
<dbReference type="HOGENOM" id="CLU_031819_0_0_1"/>
<dbReference type="GO" id="GO:0036064">
    <property type="term" value="C:ciliary basal body"/>
    <property type="evidence" value="ECO:0007669"/>
    <property type="project" value="UniProtKB-ARBA"/>
</dbReference>
<feature type="compositionally biased region" description="Acidic residues" evidence="3">
    <location>
        <begin position="169"/>
        <end position="181"/>
    </location>
</feature>
<gene>
    <name evidence="4" type="primary">107367001</name>
</gene>
<proteinExistence type="predicted"/>
<dbReference type="FunFam" id="3.80.10.10:FF:000094">
    <property type="entry name" value="protein C21orf2 isoform X1"/>
    <property type="match status" value="1"/>
</dbReference>
<feature type="region of interest" description="Disordered" evidence="3">
    <location>
        <begin position="137"/>
        <end position="254"/>
    </location>
</feature>
<feature type="region of interest" description="Disordered" evidence="3">
    <location>
        <begin position="347"/>
        <end position="391"/>
    </location>
</feature>
<feature type="compositionally biased region" description="Polar residues" evidence="3">
    <location>
        <begin position="200"/>
        <end position="224"/>
    </location>
</feature>
<feature type="compositionally biased region" description="Basic and acidic residues" evidence="3">
    <location>
        <begin position="182"/>
        <end position="197"/>
    </location>
</feature>
<dbReference type="PROSITE" id="PS51450">
    <property type="entry name" value="LRR"/>
    <property type="match status" value="2"/>
</dbReference>
<dbReference type="InterPro" id="IPR032675">
    <property type="entry name" value="LRR_dom_sf"/>
</dbReference>
<dbReference type="Gene3D" id="3.80.10.10">
    <property type="entry name" value="Ribonuclease Inhibitor"/>
    <property type="match status" value="1"/>
</dbReference>
<dbReference type="PANTHER" id="PTHR18849">
    <property type="entry name" value="LEUCINE RICH REPEAT PROTEIN"/>
    <property type="match status" value="1"/>
</dbReference>
<evidence type="ECO:0008006" key="6">
    <source>
        <dbReference type="Google" id="ProtNLM"/>
    </source>
</evidence>
<dbReference type="GO" id="GO:0007010">
    <property type="term" value="P:cytoskeleton organization"/>
    <property type="evidence" value="ECO:0007669"/>
    <property type="project" value="TreeGrafter"/>
</dbReference>
<dbReference type="OrthoDB" id="1517790at2759"/>
<feature type="compositionally biased region" description="Polar residues" evidence="3">
    <location>
        <begin position="145"/>
        <end position="168"/>
    </location>
</feature>
<name>T1KT83_TETUR</name>
<dbReference type="Pfam" id="PF14580">
    <property type="entry name" value="LRR_9"/>
    <property type="match status" value="1"/>
</dbReference>
<sequence>MSSVLTENIVLSRTRSHDLRNVKKLNCWGSELSDISIVQRMPNVEVLSLSLNNIASLQDFNSCKYLQELYLRKNKISNINEIYYLQDLPNLKKLSLEDNPCNQHANYRYTIIKALPRLETLDNASITSEELAKAQTLGDDIYDPTSEQSTYPQLNGHSHQKLPIQQQLPDDEDYETYDEDVELSREESVTYREKDDGSFNFIQDTKPLSSTPQNGSNPSISSSENKIKNQQPPQQQQQQQQLQQTQQQGNGVQHSITPQITQQHSLSQAQLQQRYSLQEISPDTWNSKEAKQVTSNPSSASSTILRSQSVSDYNMYNGSNCNNSAGHCRSTDTKSCISDQTHDLYQYHNENGSGNERYSPLSSHGGNVGGGSGSCGSSGGSGNGSGAGRRYGYQSIQSISSQQKPLSKGGRNRNANILSAVLCLIKELDYASLEVVETAIHCRMEEMED</sequence>
<organism evidence="4 5">
    <name type="scientific">Tetranychus urticae</name>
    <name type="common">Two-spotted spider mite</name>
    <dbReference type="NCBI Taxonomy" id="32264"/>
    <lineage>
        <taxon>Eukaryota</taxon>
        <taxon>Metazoa</taxon>
        <taxon>Ecdysozoa</taxon>
        <taxon>Arthropoda</taxon>
        <taxon>Chelicerata</taxon>
        <taxon>Arachnida</taxon>
        <taxon>Acari</taxon>
        <taxon>Acariformes</taxon>
        <taxon>Trombidiformes</taxon>
        <taxon>Prostigmata</taxon>
        <taxon>Eleutherengona</taxon>
        <taxon>Raphignathae</taxon>
        <taxon>Tetranychoidea</taxon>
        <taxon>Tetranychidae</taxon>
        <taxon>Tetranychus</taxon>
    </lineage>
</organism>
<evidence type="ECO:0000256" key="3">
    <source>
        <dbReference type="SAM" id="MobiDB-lite"/>
    </source>
</evidence>
<evidence type="ECO:0000313" key="4">
    <source>
        <dbReference type="EnsemblMetazoa" id="tetur20g02260.1"/>
    </source>
</evidence>
<reference evidence="4" key="2">
    <citation type="submission" date="2015-06" db="UniProtKB">
        <authorList>
            <consortium name="EnsemblMetazoa"/>
        </authorList>
    </citation>
    <scope>IDENTIFICATION</scope>
</reference>
<keyword evidence="5" id="KW-1185">Reference proteome</keyword>
<evidence type="ECO:0000313" key="5">
    <source>
        <dbReference type="Proteomes" id="UP000015104"/>
    </source>
</evidence>
<keyword evidence="2" id="KW-0677">Repeat</keyword>
<dbReference type="eggNOG" id="KOG2123">
    <property type="taxonomic scope" value="Eukaryota"/>
</dbReference>
<dbReference type="EnsemblMetazoa" id="tetur20g02260.1">
    <property type="protein sequence ID" value="tetur20g02260.1"/>
    <property type="gene ID" value="tetur20g02260"/>
</dbReference>
<accession>T1KT83</accession>
<dbReference type="GO" id="GO:0097733">
    <property type="term" value="C:photoreceptor cell cilium"/>
    <property type="evidence" value="ECO:0007669"/>
    <property type="project" value="UniProtKB-ARBA"/>
</dbReference>
<protein>
    <recommendedName>
        <fullName evidence="6">U2A'/phosphoprotein 32 family A C-terminal domain-containing protein</fullName>
    </recommendedName>
</protein>
<dbReference type="PANTHER" id="PTHR18849:SF0">
    <property type="entry name" value="CILIA- AND FLAGELLA-ASSOCIATED PROTEIN 410-RELATED"/>
    <property type="match status" value="1"/>
</dbReference>
<feature type="compositionally biased region" description="Gly residues" evidence="3">
    <location>
        <begin position="366"/>
        <end position="389"/>
    </location>
</feature>
<dbReference type="InterPro" id="IPR001611">
    <property type="entry name" value="Leu-rich_rpt"/>
</dbReference>
<dbReference type="SUPFAM" id="SSF52058">
    <property type="entry name" value="L domain-like"/>
    <property type="match status" value="1"/>
</dbReference>
<dbReference type="KEGG" id="tut:107367001"/>
<evidence type="ECO:0000256" key="1">
    <source>
        <dbReference type="ARBA" id="ARBA00022614"/>
    </source>
</evidence>
<dbReference type="OMA" id="PCAEKEG"/>
<dbReference type="Proteomes" id="UP000015104">
    <property type="component" value="Unassembled WGS sequence"/>
</dbReference>
<keyword evidence="1" id="KW-0433">Leucine-rich repeat</keyword>
<evidence type="ECO:0000256" key="2">
    <source>
        <dbReference type="ARBA" id="ARBA00022737"/>
    </source>
</evidence>
<feature type="compositionally biased region" description="Low complexity" evidence="3">
    <location>
        <begin position="230"/>
        <end position="248"/>
    </location>
</feature>
<reference evidence="5" key="1">
    <citation type="submission" date="2011-08" db="EMBL/GenBank/DDBJ databases">
        <authorList>
            <person name="Rombauts S."/>
        </authorList>
    </citation>
    <scope>NUCLEOTIDE SEQUENCE</scope>
    <source>
        <strain evidence="5">London</strain>
    </source>
</reference>